<protein>
    <recommendedName>
        <fullName evidence="6">PRA1 family protein</fullName>
    </recommendedName>
</protein>
<evidence type="ECO:0000313" key="5">
    <source>
        <dbReference type="Proteomes" id="UP001515480"/>
    </source>
</evidence>
<sequence>MTLRPPAASLLLLLLLLATPLHALVPASPHATRRAPAASNHHRRVRPHKVGMGREAYAPPRLEYCHTAIAAPLAGSLAGSHLFQLLGPHRACALAALALPLLLAYVAPAILFTIGASLLSLARRLHRVGQSAERVLARFHEYGAPEPPPPPPAPPPPPRLEAVRRRREAAVGSRLQQTAHGSRLQQTAYGGLAASARRARGELSAAERRRRLLMGARSTESTAFSQRWERMCK</sequence>
<evidence type="ECO:0000256" key="3">
    <source>
        <dbReference type="SAM" id="SignalP"/>
    </source>
</evidence>
<comment type="caution">
    <text evidence="4">The sequence shown here is derived from an EMBL/GenBank/DDBJ whole genome shotgun (WGS) entry which is preliminary data.</text>
</comment>
<name>A0AB34IIW1_PRYPA</name>
<evidence type="ECO:0000313" key="4">
    <source>
        <dbReference type="EMBL" id="KAL1499748.1"/>
    </source>
</evidence>
<accession>A0AB34IIW1</accession>
<dbReference type="Proteomes" id="UP001515480">
    <property type="component" value="Unassembled WGS sequence"/>
</dbReference>
<reference evidence="4 5" key="1">
    <citation type="journal article" date="2024" name="Science">
        <title>Giant polyketide synthase enzymes in the biosynthesis of giant marine polyether toxins.</title>
        <authorList>
            <person name="Fallon T.R."/>
            <person name="Shende V.V."/>
            <person name="Wierzbicki I.H."/>
            <person name="Pendleton A.L."/>
            <person name="Watervoot N.F."/>
            <person name="Auber R.P."/>
            <person name="Gonzalez D.J."/>
            <person name="Wisecaver J.H."/>
            <person name="Moore B.S."/>
        </authorList>
    </citation>
    <scope>NUCLEOTIDE SEQUENCE [LARGE SCALE GENOMIC DNA]</scope>
    <source>
        <strain evidence="4 5">12B1</strain>
    </source>
</reference>
<keyword evidence="3" id="KW-0732">Signal</keyword>
<evidence type="ECO:0000256" key="2">
    <source>
        <dbReference type="SAM" id="Phobius"/>
    </source>
</evidence>
<feature type="chain" id="PRO_5044341589" description="PRA1 family protein" evidence="3">
    <location>
        <begin position="24"/>
        <end position="233"/>
    </location>
</feature>
<organism evidence="4 5">
    <name type="scientific">Prymnesium parvum</name>
    <name type="common">Toxic golden alga</name>
    <dbReference type="NCBI Taxonomy" id="97485"/>
    <lineage>
        <taxon>Eukaryota</taxon>
        <taxon>Haptista</taxon>
        <taxon>Haptophyta</taxon>
        <taxon>Prymnesiophyceae</taxon>
        <taxon>Prymnesiales</taxon>
        <taxon>Prymnesiaceae</taxon>
        <taxon>Prymnesium</taxon>
    </lineage>
</organism>
<keyword evidence="2" id="KW-1133">Transmembrane helix</keyword>
<feature type="region of interest" description="Disordered" evidence="1">
    <location>
        <begin position="168"/>
        <end position="188"/>
    </location>
</feature>
<feature type="transmembrane region" description="Helical" evidence="2">
    <location>
        <begin position="93"/>
        <end position="121"/>
    </location>
</feature>
<dbReference type="AlphaFoldDB" id="A0AB34IIW1"/>
<evidence type="ECO:0000256" key="1">
    <source>
        <dbReference type="SAM" id="MobiDB-lite"/>
    </source>
</evidence>
<gene>
    <name evidence="4" type="ORF">AB1Y20_012435</name>
</gene>
<keyword evidence="2" id="KW-0812">Transmembrane</keyword>
<feature type="compositionally biased region" description="Polar residues" evidence="1">
    <location>
        <begin position="174"/>
        <end position="188"/>
    </location>
</feature>
<feature type="region of interest" description="Disordered" evidence="1">
    <location>
        <begin position="141"/>
        <end position="160"/>
    </location>
</feature>
<feature type="compositionally biased region" description="Pro residues" evidence="1">
    <location>
        <begin position="145"/>
        <end position="159"/>
    </location>
</feature>
<keyword evidence="5" id="KW-1185">Reference proteome</keyword>
<proteinExistence type="predicted"/>
<evidence type="ECO:0008006" key="6">
    <source>
        <dbReference type="Google" id="ProtNLM"/>
    </source>
</evidence>
<keyword evidence="2" id="KW-0472">Membrane</keyword>
<feature type="signal peptide" evidence="3">
    <location>
        <begin position="1"/>
        <end position="23"/>
    </location>
</feature>
<dbReference type="EMBL" id="JBGBPQ010000024">
    <property type="protein sequence ID" value="KAL1499748.1"/>
    <property type="molecule type" value="Genomic_DNA"/>
</dbReference>
<feature type="region of interest" description="Disordered" evidence="1">
    <location>
        <begin position="214"/>
        <end position="233"/>
    </location>
</feature>